<evidence type="ECO:0000256" key="1">
    <source>
        <dbReference type="PIRSR" id="PIRSR038992-1"/>
    </source>
</evidence>
<feature type="active site" description="Schiff-base intermediate with dihydroxyacetone-P" evidence="1">
    <location>
        <position position="176"/>
    </location>
</feature>
<protein>
    <recommendedName>
        <fullName evidence="4">Fructose-bisphosphate aldolase</fullName>
    </recommendedName>
</protein>
<dbReference type="PIRSF" id="PIRSF038992">
    <property type="entry name" value="Aldolase_Ia"/>
    <property type="match status" value="1"/>
</dbReference>
<dbReference type="Pfam" id="PF01791">
    <property type="entry name" value="DeoC"/>
    <property type="match status" value="1"/>
</dbReference>
<dbReference type="OrthoDB" id="9771504at2"/>
<proteinExistence type="predicted"/>
<gene>
    <name evidence="2" type="ORF">TK50_14655</name>
</gene>
<dbReference type="SUPFAM" id="SSF51569">
    <property type="entry name" value="Aldolase"/>
    <property type="match status" value="1"/>
</dbReference>
<dbReference type="RefSeq" id="WP_043963254.1">
    <property type="nucleotide sequence ID" value="NZ_JBEZEN010000044.1"/>
</dbReference>
<dbReference type="GO" id="GO:0004332">
    <property type="term" value="F:fructose-bisphosphate aldolase activity"/>
    <property type="evidence" value="ECO:0007669"/>
    <property type="project" value="InterPro"/>
</dbReference>
<accession>A0A0D0V652</accession>
<dbReference type="InterPro" id="IPR002915">
    <property type="entry name" value="DeoC/FbaB/LacD_aldolase"/>
</dbReference>
<evidence type="ECO:0000313" key="2">
    <source>
        <dbReference type="EMBL" id="KIR66362.1"/>
    </source>
</evidence>
<dbReference type="NCBIfam" id="NF005556">
    <property type="entry name" value="PRK07226.1"/>
    <property type="match status" value="1"/>
</dbReference>
<dbReference type="PATRIC" id="fig|47853.6.peg.3096"/>
<dbReference type="InterPro" id="IPR050456">
    <property type="entry name" value="DeoC/FbaB_aldolase"/>
</dbReference>
<organism evidence="2 3">
    <name type="scientific">Micromonospora haikouensis</name>
    <dbReference type="NCBI Taxonomy" id="686309"/>
    <lineage>
        <taxon>Bacteria</taxon>
        <taxon>Bacillati</taxon>
        <taxon>Actinomycetota</taxon>
        <taxon>Actinomycetes</taxon>
        <taxon>Micromonosporales</taxon>
        <taxon>Micromonosporaceae</taxon>
        <taxon>Micromonospora</taxon>
    </lineage>
</organism>
<name>A0A0D0V652_9ACTN</name>
<evidence type="ECO:0000313" key="3">
    <source>
        <dbReference type="Proteomes" id="UP000032254"/>
    </source>
</evidence>
<dbReference type="InterPro" id="IPR013785">
    <property type="entry name" value="Aldolase_TIM"/>
</dbReference>
<comment type="caution">
    <text evidence="2">The sequence shown here is derived from an EMBL/GenBank/DDBJ whole genome shotgun (WGS) entry which is preliminary data.</text>
</comment>
<evidence type="ECO:0008006" key="4">
    <source>
        <dbReference type="Google" id="ProtNLM"/>
    </source>
</evidence>
<dbReference type="EMBL" id="JXSX01000001">
    <property type="protein sequence ID" value="KIR66362.1"/>
    <property type="molecule type" value="Genomic_DNA"/>
</dbReference>
<feature type="active site" description="Proton donor" evidence="1">
    <location>
        <position position="147"/>
    </location>
</feature>
<keyword evidence="3" id="KW-1185">Reference proteome</keyword>
<dbReference type="AlphaFoldDB" id="A0A0D0V652"/>
<dbReference type="PANTHER" id="PTHR47916:SF1">
    <property type="entry name" value="3-HYDROXY-5-PHOSPHONOOXYPENTANE-2,4-DIONE THIOLASE"/>
    <property type="match status" value="1"/>
</dbReference>
<dbReference type="Proteomes" id="UP000032254">
    <property type="component" value="Unassembled WGS sequence"/>
</dbReference>
<dbReference type="PANTHER" id="PTHR47916">
    <property type="entry name" value="FRUCTOSE-BISPHOSPHATE ALDOLASE CLASS 1"/>
    <property type="match status" value="1"/>
</dbReference>
<sequence>MESTGRERRLRRLWGPTSGRTVLMPIDQPVTMGPIAGLDAIDSQLVRLLAGAPNGIIGHRGVLRRVPAEVARSTGVVMHLSAGTALSGRGHVKTLTGDVVEAVRIGADAVSAQVTFGVPEETDMLRDLAQLAGACAQWGMPLLAMVYVAGVDPTAAPEKIAHAARAAAELGSDIVKVPYTGSADSFATVVDGCFAPVVMAGGEPSDSWEDVLLDVKDALSAGAAGVCIGRKVQQHAAPEAALADLHALVHANNPG</sequence>
<dbReference type="InterPro" id="IPR041720">
    <property type="entry name" value="FbaB-like"/>
</dbReference>
<dbReference type="Gene3D" id="3.20.20.70">
    <property type="entry name" value="Aldolase class I"/>
    <property type="match status" value="1"/>
</dbReference>
<dbReference type="SMART" id="SM01133">
    <property type="entry name" value="DeoC"/>
    <property type="match status" value="1"/>
</dbReference>
<reference evidence="2 3" key="1">
    <citation type="submission" date="2015-01" db="EMBL/GenBank/DDBJ databases">
        <title>Sequencing and annotation of Micromonospora carbonacea strain JXNU-1 genome.</title>
        <authorList>
            <person name="Long Z."/>
            <person name="Huang Y."/>
            <person name="Jiang Y."/>
        </authorList>
    </citation>
    <scope>NUCLEOTIDE SEQUENCE [LARGE SCALE GENOMIC DNA]</scope>
    <source>
        <strain evidence="2 3">JXNU-1</strain>
    </source>
</reference>
<dbReference type="GeneID" id="301305343"/>